<name>A0A4S2L7R9_9HYME</name>
<comment type="caution">
    <text evidence="1">The sequence shown here is derived from an EMBL/GenBank/DDBJ whole genome shotgun (WGS) entry which is preliminary data.</text>
</comment>
<sequence length="253" mass="28384">MTRALVGNAAKHRLYSGGWAGDATARRSILCGVWGENVFRTYGKGAQRVFTAGFRARGRAAQRRRIYSLTRELHSRKCLLATHSSGIICGSGTFLANDVNNSLRPLNQQLLHFAAKARSGSYGLRDARELCQKHILPAKQASYYLAIRGMSQVKLELSHDRDDEYAECASRRVITAGVVCQREPSCHATRRYYGPEGDLYFDRCDITIIALKVTVMTPVHFGPTIRMVLIFSFPMETPRARKIFSKRTETLGH</sequence>
<reference evidence="1 2" key="1">
    <citation type="journal article" date="2019" name="Philos. Trans. R. Soc. Lond., B, Biol. Sci.">
        <title>Ant behaviour and brain gene expression of defending hosts depend on the ecological success of the intruding social parasite.</title>
        <authorList>
            <person name="Kaur R."/>
            <person name="Stoldt M."/>
            <person name="Jongepier E."/>
            <person name="Feldmeyer B."/>
            <person name="Menzel F."/>
            <person name="Bornberg-Bauer E."/>
            <person name="Foitzik S."/>
        </authorList>
    </citation>
    <scope>NUCLEOTIDE SEQUENCE [LARGE SCALE GENOMIC DNA]</scope>
    <source>
        <tissue evidence="1">Whole body</tissue>
    </source>
</reference>
<accession>A0A4S2L7R9</accession>
<dbReference type="EMBL" id="QBLH01000018">
    <property type="protein sequence ID" value="TGZ58326.1"/>
    <property type="molecule type" value="Genomic_DNA"/>
</dbReference>
<dbReference type="AlphaFoldDB" id="A0A4S2L7R9"/>
<proteinExistence type="predicted"/>
<evidence type="ECO:0000313" key="1">
    <source>
        <dbReference type="EMBL" id="TGZ58326.1"/>
    </source>
</evidence>
<keyword evidence="2" id="KW-1185">Reference proteome</keyword>
<evidence type="ECO:0000313" key="2">
    <source>
        <dbReference type="Proteomes" id="UP000310200"/>
    </source>
</evidence>
<dbReference type="Proteomes" id="UP000310200">
    <property type="component" value="Unassembled WGS sequence"/>
</dbReference>
<protein>
    <submittedName>
        <fullName evidence="1">Uncharacterized protein</fullName>
    </submittedName>
</protein>
<organism evidence="1 2">
    <name type="scientific">Temnothorax longispinosus</name>
    <dbReference type="NCBI Taxonomy" id="300112"/>
    <lineage>
        <taxon>Eukaryota</taxon>
        <taxon>Metazoa</taxon>
        <taxon>Ecdysozoa</taxon>
        <taxon>Arthropoda</taxon>
        <taxon>Hexapoda</taxon>
        <taxon>Insecta</taxon>
        <taxon>Pterygota</taxon>
        <taxon>Neoptera</taxon>
        <taxon>Endopterygota</taxon>
        <taxon>Hymenoptera</taxon>
        <taxon>Apocrita</taxon>
        <taxon>Aculeata</taxon>
        <taxon>Formicoidea</taxon>
        <taxon>Formicidae</taxon>
        <taxon>Myrmicinae</taxon>
        <taxon>Temnothorax</taxon>
    </lineage>
</organism>
<gene>
    <name evidence="1" type="ORF">DBV15_10482</name>
</gene>